<accession>A0A7W5BBC5</accession>
<reference evidence="1 2" key="1">
    <citation type="submission" date="2020-08" db="EMBL/GenBank/DDBJ databases">
        <title>Genomic Encyclopedia of Type Strains, Phase III (KMG-III): the genomes of soil and plant-associated and newly described type strains.</title>
        <authorList>
            <person name="Whitman W."/>
        </authorList>
    </citation>
    <scope>NUCLEOTIDE SEQUENCE [LARGE SCALE GENOMIC DNA]</scope>
    <source>
        <strain evidence="1 2">CECT 8897</strain>
    </source>
</reference>
<organism evidence="1 2">
    <name type="scientific">Pseudoduganella violacea</name>
    <dbReference type="NCBI Taxonomy" id="1715466"/>
    <lineage>
        <taxon>Bacteria</taxon>
        <taxon>Pseudomonadati</taxon>
        <taxon>Pseudomonadota</taxon>
        <taxon>Betaproteobacteria</taxon>
        <taxon>Burkholderiales</taxon>
        <taxon>Oxalobacteraceae</taxon>
        <taxon>Telluria group</taxon>
        <taxon>Pseudoduganella</taxon>
    </lineage>
</organism>
<keyword evidence="2" id="KW-1185">Reference proteome</keyword>
<protein>
    <submittedName>
        <fullName evidence="1">Uncharacterized protein</fullName>
    </submittedName>
</protein>
<comment type="caution">
    <text evidence="1">The sequence shown here is derived from an EMBL/GenBank/DDBJ whole genome shotgun (WGS) entry which is preliminary data.</text>
</comment>
<name>A0A7W5BBC5_9BURK</name>
<dbReference type="Proteomes" id="UP000541535">
    <property type="component" value="Unassembled WGS sequence"/>
</dbReference>
<proteinExistence type="predicted"/>
<evidence type="ECO:0000313" key="2">
    <source>
        <dbReference type="Proteomes" id="UP000541535"/>
    </source>
</evidence>
<evidence type="ECO:0000313" key="1">
    <source>
        <dbReference type="EMBL" id="MBB3119853.1"/>
    </source>
</evidence>
<gene>
    <name evidence="1" type="ORF">FHS03_002908</name>
</gene>
<dbReference type="EMBL" id="JACHXD010000007">
    <property type="protein sequence ID" value="MBB3119853.1"/>
    <property type="molecule type" value="Genomic_DNA"/>
</dbReference>
<sequence length="49" mass="5560">MHSEEEERKIMAAALADPDAQPLTDEQLAQMVPIQQMPELLKKLRKESA</sequence>
<dbReference type="RefSeq" id="WP_183441656.1">
    <property type="nucleotide sequence ID" value="NZ_JACHXD010000007.1"/>
</dbReference>
<dbReference type="AlphaFoldDB" id="A0A7W5BBC5"/>